<dbReference type="GO" id="GO:0044615">
    <property type="term" value="C:nuclear pore nuclear basket"/>
    <property type="evidence" value="ECO:0007669"/>
    <property type="project" value="InterPro"/>
</dbReference>
<dbReference type="GeneID" id="93652590"/>
<dbReference type="RefSeq" id="XP_067547549.1">
    <property type="nucleotide sequence ID" value="XM_067692982.1"/>
</dbReference>
<feature type="compositionally biased region" description="Polar residues" evidence="1">
    <location>
        <begin position="86"/>
        <end position="101"/>
    </location>
</feature>
<evidence type="ECO:0000256" key="1">
    <source>
        <dbReference type="SAM" id="MobiDB-lite"/>
    </source>
</evidence>
<name>A0A8H8D9Q3_9ASCO</name>
<dbReference type="GO" id="GO:0017056">
    <property type="term" value="F:structural constituent of nuclear pore"/>
    <property type="evidence" value="ECO:0007669"/>
    <property type="project" value="InterPro"/>
</dbReference>
<feature type="compositionally biased region" description="Basic and acidic residues" evidence="1">
    <location>
        <begin position="395"/>
        <end position="406"/>
    </location>
</feature>
<evidence type="ECO:0000313" key="3">
    <source>
        <dbReference type="Proteomes" id="UP000669133"/>
    </source>
</evidence>
<feature type="compositionally biased region" description="Polar residues" evidence="1">
    <location>
        <begin position="453"/>
        <end position="470"/>
    </location>
</feature>
<dbReference type="GO" id="GO:0031990">
    <property type="term" value="P:mRNA export from nucleus in response to heat stress"/>
    <property type="evidence" value="ECO:0007669"/>
    <property type="project" value="TreeGrafter"/>
</dbReference>
<dbReference type="EMBL" id="JAEOAQ010000005">
    <property type="protein sequence ID" value="KAG5418433.1"/>
    <property type="molecule type" value="Genomic_DNA"/>
</dbReference>
<feature type="region of interest" description="Disordered" evidence="1">
    <location>
        <begin position="339"/>
        <end position="434"/>
    </location>
</feature>
<comment type="caution">
    <text evidence="2">The sequence shown here is derived from an EMBL/GenBank/DDBJ whole genome shotgun (WGS) entry which is preliminary data.</text>
</comment>
<feature type="compositionally biased region" description="Polar residues" evidence="1">
    <location>
        <begin position="45"/>
        <end position="62"/>
    </location>
</feature>
<feature type="compositionally biased region" description="Polar residues" evidence="1">
    <location>
        <begin position="17"/>
        <end position="32"/>
    </location>
</feature>
<feature type="region of interest" description="Disordered" evidence="1">
    <location>
        <begin position="1"/>
        <end position="101"/>
    </location>
</feature>
<protein>
    <recommendedName>
        <fullName evidence="4">Nucleoporin NUP60</fullName>
    </recommendedName>
</protein>
<dbReference type="GO" id="GO:0034398">
    <property type="term" value="P:telomere tethering at nuclear periphery"/>
    <property type="evidence" value="ECO:0007669"/>
    <property type="project" value="TreeGrafter"/>
</dbReference>
<organism evidence="2 3">
    <name type="scientific">Candida metapsilosis</name>
    <dbReference type="NCBI Taxonomy" id="273372"/>
    <lineage>
        <taxon>Eukaryota</taxon>
        <taxon>Fungi</taxon>
        <taxon>Dikarya</taxon>
        <taxon>Ascomycota</taxon>
        <taxon>Saccharomycotina</taxon>
        <taxon>Pichiomycetes</taxon>
        <taxon>Debaryomycetaceae</taxon>
        <taxon>Candida/Lodderomyces clade</taxon>
        <taxon>Candida</taxon>
    </lineage>
</organism>
<dbReference type="GO" id="GO:0016973">
    <property type="term" value="P:poly(A)+ mRNA export from nucleus"/>
    <property type="evidence" value="ECO:0007669"/>
    <property type="project" value="TreeGrafter"/>
</dbReference>
<feature type="region of interest" description="Disordered" evidence="1">
    <location>
        <begin position="238"/>
        <end position="282"/>
    </location>
</feature>
<feature type="region of interest" description="Disordered" evidence="1">
    <location>
        <begin position="453"/>
        <end position="478"/>
    </location>
</feature>
<dbReference type="GO" id="GO:0006607">
    <property type="term" value="P:NLS-bearing protein import into nucleus"/>
    <property type="evidence" value="ECO:0007669"/>
    <property type="project" value="TreeGrafter"/>
</dbReference>
<evidence type="ECO:0008006" key="4">
    <source>
        <dbReference type="Google" id="ProtNLM"/>
    </source>
</evidence>
<feature type="compositionally biased region" description="Polar residues" evidence="1">
    <location>
        <begin position="566"/>
        <end position="577"/>
    </location>
</feature>
<feature type="compositionally biased region" description="Low complexity" evidence="1">
    <location>
        <begin position="506"/>
        <end position="521"/>
    </location>
</feature>
<dbReference type="Proteomes" id="UP000669133">
    <property type="component" value="Unassembled WGS sequence"/>
</dbReference>
<feature type="compositionally biased region" description="Polar residues" evidence="1">
    <location>
        <begin position="361"/>
        <end position="375"/>
    </location>
</feature>
<dbReference type="InterPro" id="IPR034432">
    <property type="entry name" value="Nup60"/>
</dbReference>
<keyword evidence="3" id="KW-1185">Reference proteome</keyword>
<dbReference type="GO" id="GO:0008298">
    <property type="term" value="P:intracellular mRNA localization"/>
    <property type="evidence" value="ECO:0007669"/>
    <property type="project" value="TreeGrafter"/>
</dbReference>
<sequence>MDNRERYQKYRERSADPSGSSRQSSFTLTSKLKSIFKPWNKSESDVGSGSSNISGTSQPTKNNRPESIPLGTSTLNLPGSFYGHQQEASQAPPTESSQQLPVMHSSSIIVDKDEPIENPNDILSTFFKEKGNSKLTDVEYEGVMALMSKSRMGTPYKRPMTEMSFTNDEPSFKKRHLGNDSTMVGNVTSIIGSTPSRQKVIRMNGNTTLHAPGYTPKYSKVYNDTFDRSYSLINNTIRNSFGPTSRRVSSRSRRPAPYKSRINSSTLLKADGGETSVRNENNSSILRLANETANKSYSSKPPSKAAQTLLNILDGKDEVEGSEKDSQCQQNDKLKLFINPYGTGSERKSKKFSNSSSQTSGITAQTIGKTISFSKSEPLPKNFEPTAISAPGNNRDSKKEDTHDQQSTKANHFGEGASMTSNTKPNTSTNDSTISTKSSLFQVEQNPGKQPLFTFSQQSGTNIGSGVESQTDMRKGEVAKPKNSFGFKVDDSKSAVETTKPFSVHGISNGNNGQQSGSNTSKFNPIASTSKFGAPMEKQDKTFGAGDSSSTNFKGSHSDAKEEDSTTQLNGTSQAPTSEFDFPSPQLVAYEFDDAEVDKYKSVFSF</sequence>
<proteinExistence type="predicted"/>
<accession>A0A8H8D9Q3</accession>
<dbReference type="PANTHER" id="PTHR28284">
    <property type="entry name" value="NUCLEOPORIN NUP60"/>
    <property type="match status" value="1"/>
</dbReference>
<dbReference type="OrthoDB" id="5370852at2759"/>
<feature type="region of interest" description="Disordered" evidence="1">
    <location>
        <begin position="502"/>
        <end position="584"/>
    </location>
</feature>
<dbReference type="PANTHER" id="PTHR28284:SF1">
    <property type="entry name" value="NUCLEOPORIN NUP60"/>
    <property type="match status" value="1"/>
</dbReference>
<feature type="compositionally biased region" description="Polar residues" evidence="1">
    <location>
        <begin position="418"/>
        <end position="434"/>
    </location>
</feature>
<reference evidence="2 3" key="1">
    <citation type="submission" date="2020-12" db="EMBL/GenBank/DDBJ databases">
        <title>Effect of drift, selection, and recombination on the evolution of hybrid genomes in Candida yeast pathogens.</title>
        <authorList>
            <person name="Mixao V."/>
            <person name="Ksiezopolska E."/>
            <person name="Saus E."/>
            <person name="Boekhout T."/>
            <person name="Gacser A."/>
            <person name="Gabaldon T."/>
        </authorList>
    </citation>
    <scope>NUCLEOTIDE SEQUENCE [LARGE SCALE GENOMIC DNA]</scope>
    <source>
        <strain evidence="2 3">BP57</strain>
    </source>
</reference>
<feature type="compositionally biased region" description="Basic and acidic residues" evidence="1">
    <location>
        <begin position="1"/>
        <end position="15"/>
    </location>
</feature>
<dbReference type="AlphaFoldDB" id="A0A8H8D9Q3"/>
<evidence type="ECO:0000313" key="2">
    <source>
        <dbReference type="EMBL" id="KAG5418433.1"/>
    </source>
</evidence>
<gene>
    <name evidence="2" type="ORF">I9W82_003961</name>
</gene>
<feature type="compositionally biased region" description="Polar residues" evidence="1">
    <location>
        <begin position="522"/>
        <end position="531"/>
    </location>
</feature>